<organism evidence="1 2">
    <name type="scientific">Colletotrichum zoysiae</name>
    <dbReference type="NCBI Taxonomy" id="1216348"/>
    <lineage>
        <taxon>Eukaryota</taxon>
        <taxon>Fungi</taxon>
        <taxon>Dikarya</taxon>
        <taxon>Ascomycota</taxon>
        <taxon>Pezizomycotina</taxon>
        <taxon>Sordariomycetes</taxon>
        <taxon>Hypocreomycetidae</taxon>
        <taxon>Glomerellales</taxon>
        <taxon>Glomerellaceae</taxon>
        <taxon>Colletotrichum</taxon>
        <taxon>Colletotrichum graminicola species complex</taxon>
    </lineage>
</organism>
<gene>
    <name evidence="1" type="ORF">LX32DRAFT_637008</name>
</gene>
<name>A0AAD9HPP3_9PEZI</name>
<comment type="caution">
    <text evidence="1">The sequence shown here is derived from an EMBL/GenBank/DDBJ whole genome shotgun (WGS) entry which is preliminary data.</text>
</comment>
<accession>A0AAD9HPP3</accession>
<evidence type="ECO:0000313" key="1">
    <source>
        <dbReference type="EMBL" id="KAK2031794.1"/>
    </source>
</evidence>
<dbReference type="Proteomes" id="UP001232148">
    <property type="component" value="Unassembled WGS sequence"/>
</dbReference>
<keyword evidence="2" id="KW-1185">Reference proteome</keyword>
<reference evidence="1" key="1">
    <citation type="submission" date="2021-06" db="EMBL/GenBank/DDBJ databases">
        <title>Comparative genomics, transcriptomics and evolutionary studies reveal genomic signatures of adaptation to plant cell wall in hemibiotrophic fungi.</title>
        <authorList>
            <consortium name="DOE Joint Genome Institute"/>
            <person name="Baroncelli R."/>
            <person name="Diaz J.F."/>
            <person name="Benocci T."/>
            <person name="Peng M."/>
            <person name="Battaglia E."/>
            <person name="Haridas S."/>
            <person name="Andreopoulos W."/>
            <person name="Labutti K."/>
            <person name="Pangilinan J."/>
            <person name="Floch G.L."/>
            <person name="Makela M.R."/>
            <person name="Henrissat B."/>
            <person name="Grigoriev I.V."/>
            <person name="Crouch J.A."/>
            <person name="De Vries R.P."/>
            <person name="Sukno S.A."/>
            <person name="Thon M.R."/>
        </authorList>
    </citation>
    <scope>NUCLEOTIDE SEQUENCE</scope>
    <source>
        <strain evidence="1">MAFF235873</strain>
    </source>
</reference>
<evidence type="ECO:0000313" key="2">
    <source>
        <dbReference type="Proteomes" id="UP001232148"/>
    </source>
</evidence>
<dbReference type="AlphaFoldDB" id="A0AAD9HPP3"/>
<dbReference type="EMBL" id="MU842837">
    <property type="protein sequence ID" value="KAK2031794.1"/>
    <property type="molecule type" value="Genomic_DNA"/>
</dbReference>
<protein>
    <submittedName>
        <fullName evidence="1">Uncharacterized protein</fullName>
    </submittedName>
</protein>
<proteinExistence type="predicted"/>
<sequence>MLSTINNDDNGRTNCTENATRVQGEKKVCGCTHTHTRTHTHTHTHARARGSAPVADDLHAASSLSILFVRFPPRT</sequence>